<dbReference type="EMBL" id="JAHRIO010029992">
    <property type="protein sequence ID" value="MEQ2167051.1"/>
    <property type="molecule type" value="Genomic_DNA"/>
</dbReference>
<evidence type="ECO:0000313" key="3">
    <source>
        <dbReference type="Proteomes" id="UP001476798"/>
    </source>
</evidence>
<feature type="compositionally biased region" description="Basic and acidic residues" evidence="1">
    <location>
        <begin position="7"/>
        <end position="20"/>
    </location>
</feature>
<proteinExistence type="predicted"/>
<feature type="region of interest" description="Disordered" evidence="1">
    <location>
        <begin position="1"/>
        <end position="26"/>
    </location>
</feature>
<evidence type="ECO:0000256" key="1">
    <source>
        <dbReference type="SAM" id="MobiDB-lite"/>
    </source>
</evidence>
<accession>A0ABV0N7N1</accession>
<protein>
    <submittedName>
        <fullName evidence="2">Uncharacterized protein</fullName>
    </submittedName>
</protein>
<sequence>MTPSLSKESKQQQRPADDVPHPGAPDSEVLLEVKKVTDLHLPDKDLFTPSKLVLLSQAPRLCSLTFLGFVVYLPMSSSMTKQLSRVTWHHHKVDSIIHGASAPACHFGTLSTSASGFIVRNLRSFRGQPSLDVSLFKLWFPLGPLDGASKKKTCPLF</sequence>
<keyword evidence="3" id="KW-1185">Reference proteome</keyword>
<evidence type="ECO:0000313" key="2">
    <source>
        <dbReference type="EMBL" id="MEQ2167051.1"/>
    </source>
</evidence>
<reference evidence="2 3" key="1">
    <citation type="submission" date="2021-06" db="EMBL/GenBank/DDBJ databases">
        <authorList>
            <person name="Palmer J.M."/>
        </authorList>
    </citation>
    <scope>NUCLEOTIDE SEQUENCE [LARGE SCALE GENOMIC DNA]</scope>
    <source>
        <strain evidence="2 3">GA_2019</strain>
        <tissue evidence="2">Muscle</tissue>
    </source>
</reference>
<dbReference type="Proteomes" id="UP001476798">
    <property type="component" value="Unassembled WGS sequence"/>
</dbReference>
<name>A0ABV0N7N1_9TELE</name>
<comment type="caution">
    <text evidence="2">The sequence shown here is derived from an EMBL/GenBank/DDBJ whole genome shotgun (WGS) entry which is preliminary data.</text>
</comment>
<gene>
    <name evidence="2" type="ORF">GOODEAATRI_000233</name>
</gene>
<organism evidence="2 3">
    <name type="scientific">Goodea atripinnis</name>
    <dbReference type="NCBI Taxonomy" id="208336"/>
    <lineage>
        <taxon>Eukaryota</taxon>
        <taxon>Metazoa</taxon>
        <taxon>Chordata</taxon>
        <taxon>Craniata</taxon>
        <taxon>Vertebrata</taxon>
        <taxon>Euteleostomi</taxon>
        <taxon>Actinopterygii</taxon>
        <taxon>Neopterygii</taxon>
        <taxon>Teleostei</taxon>
        <taxon>Neoteleostei</taxon>
        <taxon>Acanthomorphata</taxon>
        <taxon>Ovalentaria</taxon>
        <taxon>Atherinomorphae</taxon>
        <taxon>Cyprinodontiformes</taxon>
        <taxon>Goodeidae</taxon>
        <taxon>Goodea</taxon>
    </lineage>
</organism>